<gene>
    <name evidence="1" type="ORF">A0O28_0056710</name>
</gene>
<dbReference type="Proteomes" id="UP000191004">
    <property type="component" value="Unassembled WGS sequence"/>
</dbReference>
<dbReference type="AlphaFoldDB" id="A0A1T3C670"/>
<reference evidence="1 2" key="1">
    <citation type="submission" date="2016-04" db="EMBL/GenBank/DDBJ databases">
        <title>Multiple horizontal gene transfer events from other fungi enriched the ability of the initially mycotrophic fungus Trichoderma (Ascomycota) to feed on dead plant biomass.</title>
        <authorList>
            <person name="Atanasova L."/>
            <person name="Chenthamara K."/>
            <person name="Zhang J."/>
            <person name="Grujic M."/>
            <person name="Henrissat B."/>
            <person name="Kuo A."/>
            <person name="Aertz A."/>
            <person name="Salamov A."/>
            <person name="Lipzen A."/>
            <person name="Labutti K."/>
            <person name="Barry K."/>
            <person name="Miao Y."/>
            <person name="Rahimi M.J."/>
            <person name="Shen Q."/>
            <person name="Grigoriev I.V."/>
            <person name="Kubicek C.P."/>
            <person name="Druzhinina I.S."/>
        </authorList>
    </citation>
    <scope>NUCLEOTIDE SEQUENCE [LARGE SCALE GENOMIC DNA]</scope>
    <source>
        <strain evidence="1 2">NJAU 4742</strain>
    </source>
</reference>
<proteinExistence type="predicted"/>
<organism evidence="1 2">
    <name type="scientific">Trichoderma guizhouense</name>
    <dbReference type="NCBI Taxonomy" id="1491466"/>
    <lineage>
        <taxon>Eukaryota</taxon>
        <taxon>Fungi</taxon>
        <taxon>Dikarya</taxon>
        <taxon>Ascomycota</taxon>
        <taxon>Pezizomycotina</taxon>
        <taxon>Sordariomycetes</taxon>
        <taxon>Hypocreomycetidae</taxon>
        <taxon>Hypocreales</taxon>
        <taxon>Hypocreaceae</taxon>
        <taxon>Trichoderma</taxon>
    </lineage>
</organism>
<name>A0A1T3C670_9HYPO</name>
<sequence>MQLSPAIDNQRATPPTATLYEFCREPILQVPVKRDAQRELALGIHSHYWLSRRNLLLLHLLKRHPAFDRSSVLSFSTKRRLRDCLFPSRIGSALILLLSICST</sequence>
<keyword evidence="2" id="KW-1185">Reference proteome</keyword>
<dbReference type="EMBL" id="LVVK01000023">
    <property type="protein sequence ID" value="OPB36592.1"/>
    <property type="molecule type" value="Genomic_DNA"/>
</dbReference>
<evidence type="ECO:0000313" key="2">
    <source>
        <dbReference type="Proteomes" id="UP000191004"/>
    </source>
</evidence>
<evidence type="ECO:0000313" key="1">
    <source>
        <dbReference type="EMBL" id="OPB36592.1"/>
    </source>
</evidence>
<protein>
    <submittedName>
        <fullName evidence="1">Uncharacterized protein</fullName>
    </submittedName>
</protein>
<comment type="caution">
    <text evidence="1">The sequence shown here is derived from an EMBL/GenBank/DDBJ whole genome shotgun (WGS) entry which is preliminary data.</text>
</comment>
<accession>A0A1T3C670</accession>